<dbReference type="GO" id="GO:0009306">
    <property type="term" value="P:protein secretion"/>
    <property type="evidence" value="ECO:0007669"/>
    <property type="project" value="InterPro"/>
</dbReference>
<dbReference type="Gene3D" id="3.40.1690.10">
    <property type="entry name" value="secretion proteins EscU"/>
    <property type="match status" value="1"/>
</dbReference>
<dbReference type="RefSeq" id="WP_090310938.1">
    <property type="nucleotide sequence ID" value="NZ_FNZE01000008.1"/>
</dbReference>
<dbReference type="STRING" id="915471.SAMN05216201_10855"/>
<keyword evidence="5" id="KW-0969">Cilium</keyword>
<accession>A0A1H6YSI7</accession>
<keyword evidence="5" id="KW-0282">Flagellum</keyword>
<sequence length="90" mass="9991">MAEDRRNRRQALALAYGEGDGAPRLVAKGYGEVAERIIAEAQRHGVRIHDSPELVGLLMQLDLDAQIPPQLYQVVAELLAWVARLESSEE</sequence>
<name>A0A1H6YSI7_9PSED</name>
<comment type="function">
    <text evidence="4">Required for formation of the rod structure in the basal body of the flagellar apparatus. Together with FliI and FliH, may constitute the export apparatus of flagellin.</text>
</comment>
<dbReference type="EMBL" id="FNZE01000008">
    <property type="protein sequence ID" value="SEJ40232.1"/>
    <property type="molecule type" value="Genomic_DNA"/>
</dbReference>
<keyword evidence="3" id="KW-0813">Transport</keyword>
<gene>
    <name evidence="5" type="ORF">SAMN05216201_10855</name>
</gene>
<keyword evidence="3" id="KW-0653">Protein transport</keyword>
<dbReference type="PANTHER" id="PTHR30531:SF12">
    <property type="entry name" value="FLAGELLAR BIOSYNTHETIC PROTEIN FLHB"/>
    <property type="match status" value="1"/>
</dbReference>
<dbReference type="Proteomes" id="UP000242930">
    <property type="component" value="Unassembled WGS sequence"/>
</dbReference>
<evidence type="ECO:0000313" key="6">
    <source>
        <dbReference type="Proteomes" id="UP000242930"/>
    </source>
</evidence>
<dbReference type="SUPFAM" id="SSF160544">
    <property type="entry name" value="EscU C-terminal domain-like"/>
    <property type="match status" value="1"/>
</dbReference>
<organism evidence="5 6">
    <name type="scientific">Pseudomonas linyingensis</name>
    <dbReference type="NCBI Taxonomy" id="915471"/>
    <lineage>
        <taxon>Bacteria</taxon>
        <taxon>Pseudomonadati</taxon>
        <taxon>Pseudomonadota</taxon>
        <taxon>Gammaproteobacteria</taxon>
        <taxon>Pseudomonadales</taxon>
        <taxon>Pseudomonadaceae</taxon>
        <taxon>Pseudomonas</taxon>
    </lineage>
</organism>
<dbReference type="Pfam" id="PF01312">
    <property type="entry name" value="Bac_export_2"/>
    <property type="match status" value="1"/>
</dbReference>
<dbReference type="OrthoDB" id="5244399at2"/>
<keyword evidence="5" id="KW-0966">Cell projection</keyword>
<dbReference type="AlphaFoldDB" id="A0A1H6YSI7"/>
<comment type="similarity">
    <text evidence="1">Belongs to the type III secretion exporter family.</text>
</comment>
<evidence type="ECO:0000256" key="1">
    <source>
        <dbReference type="ARBA" id="ARBA00010690"/>
    </source>
</evidence>
<reference evidence="6" key="1">
    <citation type="submission" date="2016-10" db="EMBL/GenBank/DDBJ databases">
        <authorList>
            <person name="Varghese N."/>
            <person name="Submissions S."/>
        </authorList>
    </citation>
    <scope>NUCLEOTIDE SEQUENCE [LARGE SCALE GENOMIC DNA]</scope>
    <source>
        <strain evidence="6">LMG 25967</strain>
    </source>
</reference>
<evidence type="ECO:0000313" key="5">
    <source>
        <dbReference type="EMBL" id="SEJ40232.1"/>
    </source>
</evidence>
<dbReference type="PANTHER" id="PTHR30531">
    <property type="entry name" value="FLAGELLAR BIOSYNTHETIC PROTEIN FLHB"/>
    <property type="match status" value="1"/>
</dbReference>
<keyword evidence="3" id="KW-1006">Bacterial flagellum protein export</keyword>
<keyword evidence="6" id="KW-1185">Reference proteome</keyword>
<evidence type="ECO:0000256" key="3">
    <source>
        <dbReference type="ARBA" id="ARBA00023225"/>
    </source>
</evidence>
<dbReference type="InterPro" id="IPR006135">
    <property type="entry name" value="T3SS_substrate_exporter"/>
</dbReference>
<dbReference type="GO" id="GO:0005886">
    <property type="term" value="C:plasma membrane"/>
    <property type="evidence" value="ECO:0007669"/>
    <property type="project" value="TreeGrafter"/>
</dbReference>
<evidence type="ECO:0000256" key="4">
    <source>
        <dbReference type="ARBA" id="ARBA00025078"/>
    </source>
</evidence>
<proteinExistence type="inferred from homology"/>
<evidence type="ECO:0000256" key="2">
    <source>
        <dbReference type="ARBA" id="ARBA00021622"/>
    </source>
</evidence>
<protein>
    <recommendedName>
        <fullName evidence="2">Flagellar biosynthetic protein FlhB</fullName>
    </recommendedName>
</protein>
<dbReference type="InterPro" id="IPR029025">
    <property type="entry name" value="T3SS_substrate_exporter_C"/>
</dbReference>